<comment type="caution">
    <text evidence="1">The sequence shown here is derived from an EMBL/GenBank/DDBJ whole genome shotgun (WGS) entry which is preliminary data.</text>
</comment>
<dbReference type="GeneID" id="94428854"/>
<evidence type="ECO:0000313" key="1">
    <source>
        <dbReference type="EMBL" id="PHJ20697.1"/>
    </source>
</evidence>
<organism evidence="1 2">
    <name type="scientific">Cystoisospora suis</name>
    <dbReference type="NCBI Taxonomy" id="483139"/>
    <lineage>
        <taxon>Eukaryota</taxon>
        <taxon>Sar</taxon>
        <taxon>Alveolata</taxon>
        <taxon>Apicomplexa</taxon>
        <taxon>Conoidasida</taxon>
        <taxon>Coccidia</taxon>
        <taxon>Eucoccidiorida</taxon>
        <taxon>Eimeriorina</taxon>
        <taxon>Sarcocystidae</taxon>
        <taxon>Cystoisospora</taxon>
    </lineage>
</organism>
<dbReference type="Proteomes" id="UP000221165">
    <property type="component" value="Unassembled WGS sequence"/>
</dbReference>
<feature type="non-terminal residue" evidence="1">
    <location>
        <position position="1"/>
    </location>
</feature>
<name>A0A2C6KTN4_9APIC</name>
<reference evidence="1 2" key="1">
    <citation type="journal article" date="2017" name="Int. J. Parasitol.">
        <title>The genome of the protozoan parasite Cystoisospora suis and a reverse vaccinology approach to identify vaccine candidates.</title>
        <authorList>
            <person name="Palmieri N."/>
            <person name="Shrestha A."/>
            <person name="Ruttkowski B."/>
            <person name="Beck T."/>
            <person name="Vogl C."/>
            <person name="Tomley F."/>
            <person name="Blake D.P."/>
            <person name="Joachim A."/>
        </authorList>
    </citation>
    <scope>NUCLEOTIDE SEQUENCE [LARGE SCALE GENOMIC DNA]</scope>
    <source>
        <strain evidence="1 2">Wien I</strain>
    </source>
</reference>
<protein>
    <submittedName>
        <fullName evidence="1">Uncharacterized protein</fullName>
    </submittedName>
</protein>
<evidence type="ECO:0000313" key="2">
    <source>
        <dbReference type="Proteomes" id="UP000221165"/>
    </source>
</evidence>
<dbReference type="AlphaFoldDB" id="A0A2C6KTN4"/>
<keyword evidence="2" id="KW-1185">Reference proteome</keyword>
<gene>
    <name evidence="1" type="ORF">CSUI_005467</name>
</gene>
<proteinExistence type="predicted"/>
<dbReference type="VEuPathDB" id="ToxoDB:CSUI_005467"/>
<sequence length="97" mass="10821">GHAPNPPLSSSRTTYGRASGTSLGVHVSKLLLMCSSARGSRVLYRARCVFLGRLDLSQSSPKLQKGETVTVRQYLDRRQALFTTGMEWTSQSRWTFE</sequence>
<dbReference type="RefSeq" id="XP_067922383.1">
    <property type="nucleotide sequence ID" value="XM_068065643.1"/>
</dbReference>
<accession>A0A2C6KTN4</accession>
<dbReference type="EMBL" id="MIGC01002646">
    <property type="protein sequence ID" value="PHJ20697.1"/>
    <property type="molecule type" value="Genomic_DNA"/>
</dbReference>